<accession>G9N183</accession>
<reference evidence="2 3" key="1">
    <citation type="journal article" date="2011" name="Genome Biol.">
        <title>Comparative genome sequence analysis underscores mycoparasitism as the ancestral life style of Trichoderma.</title>
        <authorList>
            <person name="Kubicek C.P."/>
            <person name="Herrera-Estrella A."/>
            <person name="Seidl-Seiboth V."/>
            <person name="Martinez D.A."/>
            <person name="Druzhinina I.S."/>
            <person name="Thon M."/>
            <person name="Zeilinger S."/>
            <person name="Casas-Flores S."/>
            <person name="Horwitz B.A."/>
            <person name="Mukherjee P.K."/>
            <person name="Mukherjee M."/>
            <person name="Kredics L."/>
            <person name="Alcaraz L.D."/>
            <person name="Aerts A."/>
            <person name="Antal Z."/>
            <person name="Atanasova L."/>
            <person name="Cervantes-Badillo M.G."/>
            <person name="Challacombe J."/>
            <person name="Chertkov O."/>
            <person name="McCluskey K."/>
            <person name="Coulpier F."/>
            <person name="Deshpande N."/>
            <person name="von Doehren H."/>
            <person name="Ebbole D.J."/>
            <person name="Esquivel-Naranjo E.U."/>
            <person name="Fekete E."/>
            <person name="Flipphi M."/>
            <person name="Glaser F."/>
            <person name="Gomez-Rodriguez E.Y."/>
            <person name="Gruber S."/>
            <person name="Han C."/>
            <person name="Henrissat B."/>
            <person name="Hermosa R."/>
            <person name="Hernandez-Onate M."/>
            <person name="Karaffa L."/>
            <person name="Kosti I."/>
            <person name="Le Crom S."/>
            <person name="Lindquist E."/>
            <person name="Lucas S."/>
            <person name="Luebeck M."/>
            <person name="Luebeck P.S."/>
            <person name="Margeot A."/>
            <person name="Metz B."/>
            <person name="Misra M."/>
            <person name="Nevalainen H."/>
            <person name="Omann M."/>
            <person name="Packer N."/>
            <person name="Perrone G."/>
            <person name="Uresti-Rivera E.E."/>
            <person name="Salamov A."/>
            <person name="Schmoll M."/>
            <person name="Seiboth B."/>
            <person name="Shapiro H."/>
            <person name="Sukno S."/>
            <person name="Tamayo-Ramos J.A."/>
            <person name="Tisch D."/>
            <person name="Wiest A."/>
            <person name="Wilkinson H.H."/>
            <person name="Zhang M."/>
            <person name="Coutinho P.M."/>
            <person name="Kenerley C.M."/>
            <person name="Monte E."/>
            <person name="Baker S.E."/>
            <person name="Grigoriev I.V."/>
        </authorList>
    </citation>
    <scope>NUCLEOTIDE SEQUENCE [LARGE SCALE GENOMIC DNA]</scope>
    <source>
        <strain evidence="3">Gv29-8 / FGSC 10586</strain>
    </source>
</reference>
<dbReference type="OrthoDB" id="10513632at2759"/>
<dbReference type="GeneID" id="25790258"/>
<dbReference type="EMBL" id="ABDF02000083">
    <property type="protein sequence ID" value="EHK19515.1"/>
    <property type="molecule type" value="Genomic_DNA"/>
</dbReference>
<dbReference type="Proteomes" id="UP000007115">
    <property type="component" value="Unassembled WGS sequence"/>
</dbReference>
<keyword evidence="3" id="KW-1185">Reference proteome</keyword>
<feature type="compositionally biased region" description="Polar residues" evidence="1">
    <location>
        <begin position="11"/>
        <end position="25"/>
    </location>
</feature>
<gene>
    <name evidence="2" type="ORF">TRIVIDRAFT_203634</name>
</gene>
<protein>
    <submittedName>
        <fullName evidence="2">Uncharacterized protein</fullName>
    </submittedName>
</protein>
<feature type="region of interest" description="Disordered" evidence="1">
    <location>
        <begin position="1"/>
        <end position="30"/>
    </location>
</feature>
<dbReference type="AlphaFoldDB" id="G9N183"/>
<evidence type="ECO:0000256" key="1">
    <source>
        <dbReference type="SAM" id="MobiDB-lite"/>
    </source>
</evidence>
<sequence length="338" mass="36404">MSDPRIGDPLGQQTRDSFWGQSGHPQPTRFHTPVRCPAGILMPFQAMGTGRWGETPICSQGFMLGFLSAADPWIGAPPAQCSVVALGAVQQWLLFLLDADSHTAWLQSAVRLAAGRDEITKLPYLSSHNNKVQARTKEHRSWTLNHCLEASPIISGKAPDAVAVATVRNYPRWAKGGKETHNDVLAQTQRPGECCLALLLPRHRLAPSTGPHAISLTGLSFVTASQCKGAKNVVKRLVPWHALGMAVPLAAGGDSNFTCVPLAAAARNLISPAKAFVGHGSWTKTDNDMMAPERKQAPFGLFDAHIRTQSPWSTWPDGAASHQAGSAKTATRTYRFLA</sequence>
<evidence type="ECO:0000313" key="3">
    <source>
        <dbReference type="Proteomes" id="UP000007115"/>
    </source>
</evidence>
<dbReference type="VEuPathDB" id="FungiDB:TRIVIDRAFT_203634"/>
<dbReference type="InParanoid" id="G9N183"/>
<proteinExistence type="predicted"/>
<organism evidence="2 3">
    <name type="scientific">Hypocrea virens (strain Gv29-8 / FGSC 10586)</name>
    <name type="common">Gliocladium virens</name>
    <name type="synonym">Trichoderma virens</name>
    <dbReference type="NCBI Taxonomy" id="413071"/>
    <lineage>
        <taxon>Eukaryota</taxon>
        <taxon>Fungi</taxon>
        <taxon>Dikarya</taxon>
        <taxon>Ascomycota</taxon>
        <taxon>Pezizomycotina</taxon>
        <taxon>Sordariomycetes</taxon>
        <taxon>Hypocreomycetidae</taxon>
        <taxon>Hypocreales</taxon>
        <taxon>Hypocreaceae</taxon>
        <taxon>Trichoderma</taxon>
    </lineage>
</organism>
<dbReference type="HOGENOM" id="CLU_821490_0_0_1"/>
<dbReference type="RefSeq" id="XP_013953715.1">
    <property type="nucleotide sequence ID" value="XM_014098240.1"/>
</dbReference>
<name>G9N183_HYPVG</name>
<evidence type="ECO:0000313" key="2">
    <source>
        <dbReference type="EMBL" id="EHK19515.1"/>
    </source>
</evidence>
<comment type="caution">
    <text evidence="2">The sequence shown here is derived from an EMBL/GenBank/DDBJ whole genome shotgun (WGS) entry which is preliminary data.</text>
</comment>